<dbReference type="Proteomes" id="UP000749040">
    <property type="component" value="Unassembled WGS sequence"/>
</dbReference>
<evidence type="ECO:0000313" key="3">
    <source>
        <dbReference type="Proteomes" id="UP000749040"/>
    </source>
</evidence>
<proteinExistence type="predicted"/>
<evidence type="ECO:0008006" key="4">
    <source>
        <dbReference type="Google" id="ProtNLM"/>
    </source>
</evidence>
<protein>
    <recommendedName>
        <fullName evidence="4">Secreted protein</fullName>
    </recommendedName>
</protein>
<name>A0ABS2TZB7_9ACTN</name>
<keyword evidence="3" id="KW-1185">Reference proteome</keyword>
<gene>
    <name evidence="2" type="ORF">ITX44_27135</name>
</gene>
<dbReference type="EMBL" id="JADKYB010000016">
    <property type="protein sequence ID" value="MBM9508162.1"/>
    <property type="molecule type" value="Genomic_DNA"/>
</dbReference>
<keyword evidence="1" id="KW-0732">Signal</keyword>
<organism evidence="2 3">
    <name type="scientific">Actinacidiphila acididurans</name>
    <dbReference type="NCBI Taxonomy" id="2784346"/>
    <lineage>
        <taxon>Bacteria</taxon>
        <taxon>Bacillati</taxon>
        <taxon>Actinomycetota</taxon>
        <taxon>Actinomycetes</taxon>
        <taxon>Kitasatosporales</taxon>
        <taxon>Streptomycetaceae</taxon>
        <taxon>Actinacidiphila</taxon>
    </lineage>
</organism>
<evidence type="ECO:0000313" key="2">
    <source>
        <dbReference type="EMBL" id="MBM9508162.1"/>
    </source>
</evidence>
<feature type="signal peptide" evidence="1">
    <location>
        <begin position="1"/>
        <end position="40"/>
    </location>
</feature>
<comment type="caution">
    <text evidence="2">The sequence shown here is derived from an EMBL/GenBank/DDBJ whole genome shotgun (WGS) entry which is preliminary data.</text>
</comment>
<evidence type="ECO:0000256" key="1">
    <source>
        <dbReference type="SAM" id="SignalP"/>
    </source>
</evidence>
<accession>A0ABS2TZB7</accession>
<feature type="chain" id="PRO_5047132385" description="Secreted protein" evidence="1">
    <location>
        <begin position="41"/>
        <end position="215"/>
    </location>
</feature>
<reference evidence="2 3" key="1">
    <citation type="submission" date="2021-01" db="EMBL/GenBank/DDBJ databases">
        <title>Streptomyces acididurans sp. nov., isolated from a peat swamp forest soil.</title>
        <authorList>
            <person name="Chantavorakit T."/>
            <person name="Duangmal K."/>
        </authorList>
    </citation>
    <scope>NUCLEOTIDE SEQUENCE [LARGE SCALE GENOMIC DNA]</scope>
    <source>
        <strain evidence="2 3">KK5PA1</strain>
    </source>
</reference>
<dbReference type="RefSeq" id="WP_205360027.1">
    <property type="nucleotide sequence ID" value="NZ_JADKYB010000016.1"/>
</dbReference>
<sequence>MRLRTSRPGVSRAGRSAALRGGALAGAAVLTAVVAASAQAASHAGPAGGTGTAGTASITTAAGYLNDRMAFLASGTTTCAAGTQPRLSLAVTWLNGVDGGAGVAGYAQAYSVTYYPQTIRLVGGVLTLVPPRFAADHVPMEFSDRSDFAATRADDIGFSISASSTPQITETLHSWGDSVVTFSATGADDGVLYGNDASTAHTAISLVKHCDVIPG</sequence>